<keyword evidence="2" id="KW-1185">Reference proteome</keyword>
<dbReference type="Proteomes" id="UP000593567">
    <property type="component" value="Unassembled WGS sequence"/>
</dbReference>
<protein>
    <submittedName>
        <fullName evidence="1">Uncharacterized protein</fullName>
    </submittedName>
</protein>
<accession>A0A7J7K9Q2</accession>
<gene>
    <name evidence="1" type="ORF">EB796_006317</name>
</gene>
<dbReference type="AlphaFoldDB" id="A0A7J7K9Q2"/>
<organism evidence="1 2">
    <name type="scientific">Bugula neritina</name>
    <name type="common">Brown bryozoan</name>
    <name type="synonym">Sertularia neritina</name>
    <dbReference type="NCBI Taxonomy" id="10212"/>
    <lineage>
        <taxon>Eukaryota</taxon>
        <taxon>Metazoa</taxon>
        <taxon>Spiralia</taxon>
        <taxon>Lophotrochozoa</taxon>
        <taxon>Bryozoa</taxon>
        <taxon>Gymnolaemata</taxon>
        <taxon>Cheilostomatida</taxon>
        <taxon>Flustrina</taxon>
        <taxon>Buguloidea</taxon>
        <taxon>Bugulidae</taxon>
        <taxon>Bugula</taxon>
    </lineage>
</organism>
<proteinExistence type="predicted"/>
<dbReference type="EMBL" id="VXIV02000885">
    <property type="protein sequence ID" value="KAF6035379.1"/>
    <property type="molecule type" value="Genomic_DNA"/>
</dbReference>
<name>A0A7J7K9Q2_BUGNE</name>
<evidence type="ECO:0000313" key="1">
    <source>
        <dbReference type="EMBL" id="KAF6035379.1"/>
    </source>
</evidence>
<evidence type="ECO:0000313" key="2">
    <source>
        <dbReference type="Proteomes" id="UP000593567"/>
    </source>
</evidence>
<dbReference type="OrthoDB" id="188124at2759"/>
<comment type="caution">
    <text evidence="1">The sequence shown here is derived from an EMBL/GenBank/DDBJ whole genome shotgun (WGS) entry which is preliminary data.</text>
</comment>
<reference evidence="1" key="1">
    <citation type="submission" date="2020-06" db="EMBL/GenBank/DDBJ databases">
        <title>Draft genome of Bugula neritina, a colonial animal packing powerful symbionts and potential medicines.</title>
        <authorList>
            <person name="Rayko M."/>
        </authorList>
    </citation>
    <scope>NUCLEOTIDE SEQUENCE [LARGE SCALE GENOMIC DNA]</scope>
    <source>
        <strain evidence="1">Kwan_BN1</strain>
    </source>
</reference>
<sequence length="271" mass="30378">MPQLVETNDLIADKTEKEAHSLLANITNAFLTMNGPATTNIKEVNRANLTLQSFHNSTAKVAKPFLRALEMDGEGMNSWANLVAVTFSGVISTNISVDAYGVSVNDATFLASDPEVSFLSDANITFSVPMHNDMPLNPMDISLAQQTPTQQLVKTFSRKSIKKYLPKALYSNLPRSCNDTNLMGSELMSLRLPANYLSRYMSKGRQLLFKPDTVLTNVEEWFVSNTDWDKRARKHVYITSPRYSDGDIIMCKVITGSRFLEWMLIDSFKKS</sequence>